<feature type="transmembrane region" description="Helical" evidence="5">
    <location>
        <begin position="38"/>
        <end position="55"/>
    </location>
</feature>
<dbReference type="CDD" id="cd16917">
    <property type="entry name" value="HATPase_UhpB-NarQ-NarX-like"/>
    <property type="match status" value="1"/>
</dbReference>
<dbReference type="AlphaFoldDB" id="A0A562E2J3"/>
<reference evidence="7 8" key="1">
    <citation type="submission" date="2019-07" db="EMBL/GenBank/DDBJ databases">
        <title>Genome sequencing of lignin-degrading bacterial isolates.</title>
        <authorList>
            <person name="Gladden J."/>
        </authorList>
    </citation>
    <scope>NUCLEOTIDE SEQUENCE [LARGE SCALE GENOMIC DNA]</scope>
    <source>
        <strain evidence="7 8">J19</strain>
    </source>
</reference>
<dbReference type="GO" id="GO:0016020">
    <property type="term" value="C:membrane"/>
    <property type="evidence" value="ECO:0007669"/>
    <property type="project" value="InterPro"/>
</dbReference>
<feature type="transmembrane region" description="Helical" evidence="5">
    <location>
        <begin position="94"/>
        <end position="122"/>
    </location>
</feature>
<dbReference type="Gene3D" id="3.30.565.10">
    <property type="entry name" value="Histidine kinase-like ATPase, C-terminal domain"/>
    <property type="match status" value="1"/>
</dbReference>
<feature type="region of interest" description="Disordered" evidence="4">
    <location>
        <begin position="397"/>
        <end position="420"/>
    </location>
</feature>
<organism evidence="7 8">
    <name type="scientific">Pseudoxanthomonas taiwanensis J19</name>
    <dbReference type="NCBI Taxonomy" id="935569"/>
    <lineage>
        <taxon>Bacteria</taxon>
        <taxon>Pseudomonadati</taxon>
        <taxon>Pseudomonadota</taxon>
        <taxon>Gammaproteobacteria</taxon>
        <taxon>Lysobacterales</taxon>
        <taxon>Lysobacteraceae</taxon>
        <taxon>Pseudoxanthomonas</taxon>
    </lineage>
</organism>
<dbReference type="SUPFAM" id="SSF55874">
    <property type="entry name" value="ATPase domain of HSP90 chaperone/DNA topoisomerase II/histidine kinase"/>
    <property type="match status" value="1"/>
</dbReference>
<evidence type="ECO:0000256" key="2">
    <source>
        <dbReference type="ARBA" id="ARBA00022777"/>
    </source>
</evidence>
<feature type="transmembrane region" description="Helical" evidence="5">
    <location>
        <begin position="128"/>
        <end position="149"/>
    </location>
</feature>
<keyword evidence="3" id="KW-0902">Two-component regulatory system</keyword>
<keyword evidence="2 7" id="KW-0418">Kinase</keyword>
<comment type="caution">
    <text evidence="7">The sequence shown here is derived from an EMBL/GenBank/DDBJ whole genome shotgun (WGS) entry which is preliminary data.</text>
</comment>
<dbReference type="Proteomes" id="UP000321583">
    <property type="component" value="Unassembled WGS sequence"/>
</dbReference>
<evidence type="ECO:0000256" key="1">
    <source>
        <dbReference type="ARBA" id="ARBA00022679"/>
    </source>
</evidence>
<keyword evidence="1" id="KW-0808">Transferase</keyword>
<dbReference type="PANTHER" id="PTHR24421">
    <property type="entry name" value="NITRATE/NITRITE SENSOR PROTEIN NARX-RELATED"/>
    <property type="match status" value="1"/>
</dbReference>
<dbReference type="SMART" id="SM00387">
    <property type="entry name" value="HATPase_c"/>
    <property type="match status" value="1"/>
</dbReference>
<dbReference type="OrthoDB" id="9797605at2"/>
<dbReference type="Pfam" id="PF02518">
    <property type="entry name" value="HATPase_c"/>
    <property type="match status" value="1"/>
</dbReference>
<dbReference type="InterPro" id="IPR003594">
    <property type="entry name" value="HATPase_dom"/>
</dbReference>
<evidence type="ECO:0000313" key="8">
    <source>
        <dbReference type="Proteomes" id="UP000321583"/>
    </source>
</evidence>
<accession>A0A562E2J3</accession>
<evidence type="ECO:0000256" key="4">
    <source>
        <dbReference type="SAM" id="MobiDB-lite"/>
    </source>
</evidence>
<dbReference type="EMBL" id="VLJS01000035">
    <property type="protein sequence ID" value="TWH16176.1"/>
    <property type="molecule type" value="Genomic_DNA"/>
</dbReference>
<evidence type="ECO:0000256" key="3">
    <source>
        <dbReference type="ARBA" id="ARBA00023012"/>
    </source>
</evidence>
<evidence type="ECO:0000313" key="7">
    <source>
        <dbReference type="EMBL" id="TWH16176.1"/>
    </source>
</evidence>
<keyword evidence="8" id="KW-1185">Reference proteome</keyword>
<evidence type="ECO:0000256" key="5">
    <source>
        <dbReference type="SAM" id="Phobius"/>
    </source>
</evidence>
<evidence type="ECO:0000259" key="6">
    <source>
        <dbReference type="SMART" id="SM00387"/>
    </source>
</evidence>
<keyword evidence="5" id="KW-0812">Transmembrane</keyword>
<dbReference type="Gene3D" id="1.20.5.1930">
    <property type="match status" value="1"/>
</dbReference>
<dbReference type="InterPro" id="IPR036890">
    <property type="entry name" value="HATPase_C_sf"/>
</dbReference>
<feature type="domain" description="Histidine kinase/HSP90-like ATPase" evidence="6">
    <location>
        <begin position="296"/>
        <end position="385"/>
    </location>
</feature>
<dbReference type="Pfam" id="PF07730">
    <property type="entry name" value="HisKA_3"/>
    <property type="match status" value="1"/>
</dbReference>
<proteinExistence type="predicted"/>
<keyword evidence="5" id="KW-0472">Membrane</keyword>
<dbReference type="RefSeq" id="WP_028915092.1">
    <property type="nucleotide sequence ID" value="NZ_VLJS01000035.1"/>
</dbReference>
<keyword evidence="5" id="KW-1133">Transmembrane helix</keyword>
<dbReference type="GO" id="GO:0000155">
    <property type="term" value="F:phosphorelay sensor kinase activity"/>
    <property type="evidence" value="ECO:0007669"/>
    <property type="project" value="InterPro"/>
</dbReference>
<feature type="transmembrane region" description="Helical" evidence="5">
    <location>
        <begin position="61"/>
        <end position="82"/>
    </location>
</feature>
<sequence length="420" mass="46108">MSAPVPRTTERLRAWLRPAPDSIAGCAVRRGRPLWTEFVHLLWTMWVFIVPVFTPQGYNPLWWALTLVSYPLFVALYVRVLLAPRRRVRLPALGMMALCLVLLRWYPSGMSYFIFGCIFLGFGPWRSWWGYPLALLALNVLFVLAARAFGYPWTSMVWMPVTTLAVGVVVQSQRVLERKDQALELSQEEVRRLAATAERERIGRDLHDLLGHTLSLVALKADLAGKLLPRDPQAAQREIGELAGIAREALAQVRRAVSGIRSAEFAAELAAARLLLGGERIDLQVHRNDASALAPELETVLALCLREAVTNVHRHARARQVGVSLAAEGGRCRLLVEDDGRGGAIRPGNGLAGMRERVHALGGRVRWEPAQPRGTRLVVEVPLREAVAPQAVDAPAAAEAAGAQRGSGNFDGMSASPHAP</sequence>
<protein>
    <submittedName>
        <fullName evidence="7">Two-component system sensor histidine kinase DesK</fullName>
    </submittedName>
</protein>
<dbReference type="GO" id="GO:0046983">
    <property type="term" value="F:protein dimerization activity"/>
    <property type="evidence" value="ECO:0007669"/>
    <property type="project" value="InterPro"/>
</dbReference>
<dbReference type="InterPro" id="IPR050482">
    <property type="entry name" value="Sensor_HK_TwoCompSys"/>
</dbReference>
<dbReference type="PANTHER" id="PTHR24421:SF63">
    <property type="entry name" value="SENSOR HISTIDINE KINASE DESK"/>
    <property type="match status" value="1"/>
</dbReference>
<dbReference type="InterPro" id="IPR011712">
    <property type="entry name" value="Sig_transdc_His_kin_sub3_dim/P"/>
</dbReference>
<gene>
    <name evidence="7" type="ORF">L613_001300000080</name>
</gene>
<name>A0A562E2J3_9GAMM</name>